<comment type="caution">
    <text evidence="1">The sequence shown here is derived from an EMBL/GenBank/DDBJ whole genome shotgun (WGS) entry which is preliminary data.</text>
</comment>
<proteinExistence type="predicted"/>
<organism evidence="1 2">
    <name type="scientific">Obesumbacterium proteus ATCC 12841</name>
    <dbReference type="NCBI Taxonomy" id="1354268"/>
    <lineage>
        <taxon>Bacteria</taxon>
        <taxon>Pseudomonadati</taxon>
        <taxon>Pseudomonadota</taxon>
        <taxon>Gammaproteobacteria</taxon>
        <taxon>Enterobacterales</taxon>
        <taxon>Hafniaceae</taxon>
        <taxon>Obesumbacterium</taxon>
    </lineage>
</organism>
<dbReference type="NCBIfam" id="TIGR02498">
    <property type="entry name" value="type_III_ssaH"/>
    <property type="match status" value="1"/>
</dbReference>
<reference evidence="1 2" key="1">
    <citation type="submission" date="2016-04" db="EMBL/GenBank/DDBJ databases">
        <title>ATOL: Assembling a taxonomically balanced genome-scale reconstruction of the evolutionary history of the Enterobacteriaceae.</title>
        <authorList>
            <person name="Plunkett G.III."/>
            <person name="Neeno-Eckwall E.C."/>
            <person name="Glasner J.D."/>
            <person name="Perna N.T."/>
        </authorList>
    </citation>
    <scope>NUCLEOTIDE SEQUENCE [LARGE SCALE GENOMIC DNA]</scope>
    <source>
        <strain evidence="1 2">ATCC 12841</strain>
    </source>
</reference>
<dbReference type="RefSeq" id="WP_061552976.1">
    <property type="nucleotide sequence ID" value="NZ_LXEX01000031.1"/>
</dbReference>
<dbReference type="Proteomes" id="UP000078431">
    <property type="component" value="Unassembled WGS sequence"/>
</dbReference>
<dbReference type="Pfam" id="PF06287">
    <property type="entry name" value="DUF1039"/>
    <property type="match status" value="1"/>
</dbReference>
<name>A0AA91EHD5_9GAMM</name>
<evidence type="ECO:0000313" key="1">
    <source>
        <dbReference type="EMBL" id="OAT59074.1"/>
    </source>
</evidence>
<dbReference type="EMBL" id="LXEX01000031">
    <property type="protein sequence ID" value="OAT59074.1"/>
    <property type="molecule type" value="Genomic_DNA"/>
</dbReference>
<keyword evidence="2" id="KW-1185">Reference proteome</keyword>
<sequence>MTLTDNERRLLVETAFAGINHGLHRQVRAMLPALPYLVPDKEMQAVCFAVLLAGLNEPEQARQALVDINLPEAESLRTHFI</sequence>
<protein>
    <submittedName>
        <fullName evidence="1">SsaH family type III secretion protein</fullName>
    </submittedName>
</protein>
<dbReference type="InterPro" id="IPR010437">
    <property type="entry name" value="T3SS_SsaH/EsaH"/>
</dbReference>
<evidence type="ECO:0000313" key="2">
    <source>
        <dbReference type="Proteomes" id="UP000078431"/>
    </source>
</evidence>
<gene>
    <name evidence="1" type="ORF">M993_02377</name>
</gene>
<accession>A0AA91EHD5</accession>
<dbReference type="AlphaFoldDB" id="A0AA91EHD5"/>